<evidence type="ECO:0000313" key="6">
    <source>
        <dbReference type="EMBL" id="MCH7411309.1"/>
    </source>
</evidence>
<dbReference type="Gene3D" id="1.10.10.60">
    <property type="entry name" value="Homeodomain-like"/>
    <property type="match status" value="1"/>
</dbReference>
<comment type="caution">
    <text evidence="6">The sequence shown here is derived from an EMBL/GenBank/DDBJ whole genome shotgun (WGS) entry which is preliminary data.</text>
</comment>
<evidence type="ECO:0000256" key="2">
    <source>
        <dbReference type="ARBA" id="ARBA00023125"/>
    </source>
</evidence>
<organism evidence="6 7">
    <name type="scientific">Belliella filtrata</name>
    <dbReference type="NCBI Taxonomy" id="2923435"/>
    <lineage>
        <taxon>Bacteria</taxon>
        <taxon>Pseudomonadati</taxon>
        <taxon>Bacteroidota</taxon>
        <taxon>Cytophagia</taxon>
        <taxon>Cytophagales</taxon>
        <taxon>Cyclobacteriaceae</taxon>
        <taxon>Belliella</taxon>
    </lineage>
</organism>
<accession>A0ABS9V515</accession>
<dbReference type="InterPro" id="IPR009057">
    <property type="entry name" value="Homeodomain-like_sf"/>
</dbReference>
<dbReference type="SMART" id="SM00342">
    <property type="entry name" value="HTH_ARAC"/>
    <property type="match status" value="1"/>
</dbReference>
<dbReference type="PANTHER" id="PTHR43280">
    <property type="entry name" value="ARAC-FAMILY TRANSCRIPTIONAL REGULATOR"/>
    <property type="match status" value="1"/>
</dbReference>
<dbReference type="EMBL" id="JAKZGP010000069">
    <property type="protein sequence ID" value="MCH7411309.1"/>
    <property type="molecule type" value="Genomic_DNA"/>
</dbReference>
<evidence type="ECO:0000259" key="5">
    <source>
        <dbReference type="PROSITE" id="PS01124"/>
    </source>
</evidence>
<feature type="transmembrane region" description="Helical" evidence="4">
    <location>
        <begin position="185"/>
        <end position="207"/>
    </location>
</feature>
<name>A0ABS9V515_9BACT</name>
<dbReference type="InterPro" id="IPR018060">
    <property type="entry name" value="HTH_AraC"/>
</dbReference>
<proteinExistence type="predicted"/>
<feature type="domain" description="HTH araC/xylS-type" evidence="5">
    <location>
        <begin position="311"/>
        <end position="415"/>
    </location>
</feature>
<protein>
    <submittedName>
        <fullName evidence="6">AraC family transcriptional regulator</fullName>
    </submittedName>
</protein>
<evidence type="ECO:0000313" key="7">
    <source>
        <dbReference type="Proteomes" id="UP001165489"/>
    </source>
</evidence>
<reference evidence="6" key="1">
    <citation type="submission" date="2022-03" db="EMBL/GenBank/DDBJ databases">
        <title>De novo assembled genomes of Belliella spp. (Cyclobacteriaceae) strains.</title>
        <authorList>
            <person name="Szabo A."/>
            <person name="Korponai K."/>
            <person name="Felfoldi T."/>
        </authorList>
    </citation>
    <scope>NUCLEOTIDE SEQUENCE</scope>
    <source>
        <strain evidence="6">DSM 111904</strain>
    </source>
</reference>
<dbReference type="PANTHER" id="PTHR43280:SF29">
    <property type="entry name" value="ARAC-FAMILY TRANSCRIPTIONAL REGULATOR"/>
    <property type="match status" value="1"/>
</dbReference>
<dbReference type="InterPro" id="IPR018062">
    <property type="entry name" value="HTH_AraC-typ_CS"/>
</dbReference>
<evidence type="ECO:0000256" key="1">
    <source>
        <dbReference type="ARBA" id="ARBA00023015"/>
    </source>
</evidence>
<dbReference type="SUPFAM" id="SSF46689">
    <property type="entry name" value="Homeodomain-like"/>
    <property type="match status" value="1"/>
</dbReference>
<dbReference type="Proteomes" id="UP001165489">
    <property type="component" value="Unassembled WGS sequence"/>
</dbReference>
<feature type="transmembrane region" description="Helical" evidence="4">
    <location>
        <begin position="35"/>
        <end position="54"/>
    </location>
</feature>
<dbReference type="RefSeq" id="WP_241349662.1">
    <property type="nucleotide sequence ID" value="NZ_JAKZGP010000069.1"/>
</dbReference>
<feature type="transmembrane region" description="Helical" evidence="4">
    <location>
        <begin position="153"/>
        <end position="173"/>
    </location>
</feature>
<gene>
    <name evidence="6" type="ORF">MM239_18080</name>
</gene>
<keyword evidence="7" id="KW-1185">Reference proteome</keyword>
<keyword evidence="2" id="KW-0238">DNA-binding</keyword>
<evidence type="ECO:0000256" key="4">
    <source>
        <dbReference type="SAM" id="Phobius"/>
    </source>
</evidence>
<keyword evidence="3" id="KW-0804">Transcription</keyword>
<dbReference type="PROSITE" id="PS01124">
    <property type="entry name" value="HTH_ARAC_FAMILY_2"/>
    <property type="match status" value="1"/>
</dbReference>
<keyword evidence="4" id="KW-0812">Transmembrane</keyword>
<keyword evidence="1" id="KW-0805">Transcription regulation</keyword>
<keyword evidence="4" id="KW-1133">Transmembrane helix</keyword>
<dbReference type="Pfam" id="PF12833">
    <property type="entry name" value="HTH_18"/>
    <property type="match status" value="1"/>
</dbReference>
<evidence type="ECO:0000256" key="3">
    <source>
        <dbReference type="ARBA" id="ARBA00023163"/>
    </source>
</evidence>
<feature type="transmembrane region" description="Helical" evidence="4">
    <location>
        <begin position="66"/>
        <end position="85"/>
    </location>
</feature>
<sequence>MSLSAVLIVILLSISLINALVLILKPVKNAIVKNGYIGVTLFIYSLFYLSYYLWFKLEIILDFPHLLRVINPLMFLAMPFFYFFIRNTLMHQTGFQKYDWVHVLPALFHVIELYPLYSLDSDQKLIVIQKIIEKPELIDELANGYIPGIYIDAFRMVLQLFYFGFAVKLLFAYQPSFFSTIKTNMLKNWLFVSVFLIGFLLFFHLFYFFVPVLNLLESSFIELFYKYMPWILISPLVLLNIYLRINPETVYLSHSEQNSNESMNQIHTNSFITEENMVEKDDSKIPKMVLEGEEKSTIAGINELDLLTAKNRIIYLLNTEKLFAKNGITLSEFSKKTGLSTKLISQIINKTFDKGFNELINYYRVDYAVQLIKGGYLDDFTIMSLSEKVGFNSRTTFFNAFKKEYGISPNEFWKKFRAEDRDEE</sequence>
<feature type="transmembrane region" description="Helical" evidence="4">
    <location>
        <begin position="227"/>
        <end position="245"/>
    </location>
</feature>
<keyword evidence="4" id="KW-0472">Membrane</keyword>
<dbReference type="PROSITE" id="PS00041">
    <property type="entry name" value="HTH_ARAC_FAMILY_1"/>
    <property type="match status" value="1"/>
</dbReference>